<feature type="region of interest" description="Disordered" evidence="4">
    <location>
        <begin position="61"/>
        <end position="80"/>
    </location>
</feature>
<evidence type="ECO:0000256" key="4">
    <source>
        <dbReference type="SAM" id="MobiDB-lite"/>
    </source>
</evidence>
<sequence>MLMIRLRRGGAKQNPVYRVVVSDSRKDTQADYLDQVGFYNPNVEPPEIRLDLEKVEKWQSQGAGVSETVQSLIRKAQQQP</sequence>
<comment type="caution">
    <text evidence="5">The sequence shown here is derived from an EMBL/GenBank/DDBJ whole genome shotgun (WGS) entry which is preliminary data.</text>
</comment>
<evidence type="ECO:0000256" key="1">
    <source>
        <dbReference type="ARBA" id="ARBA00022980"/>
    </source>
</evidence>
<dbReference type="GO" id="GO:0003735">
    <property type="term" value="F:structural constituent of ribosome"/>
    <property type="evidence" value="ECO:0007669"/>
    <property type="project" value="InterPro"/>
</dbReference>
<dbReference type="GO" id="GO:0006412">
    <property type="term" value="P:translation"/>
    <property type="evidence" value="ECO:0007669"/>
    <property type="project" value="UniProtKB-UniRule"/>
</dbReference>
<evidence type="ECO:0000256" key="3">
    <source>
        <dbReference type="HAMAP-Rule" id="MF_00385"/>
    </source>
</evidence>
<dbReference type="Pfam" id="PF00886">
    <property type="entry name" value="Ribosomal_S16"/>
    <property type="match status" value="1"/>
</dbReference>
<dbReference type="InterPro" id="IPR000307">
    <property type="entry name" value="Ribosomal_bS16"/>
</dbReference>
<gene>
    <name evidence="3 5" type="primary">rpsP</name>
    <name evidence="5" type="ORF">IFJ97_02060</name>
</gene>
<dbReference type="HAMAP" id="MF_00385">
    <property type="entry name" value="Ribosomal_bS16"/>
    <property type="match status" value="1"/>
</dbReference>
<dbReference type="GO" id="GO:0005737">
    <property type="term" value="C:cytoplasm"/>
    <property type="evidence" value="ECO:0007669"/>
    <property type="project" value="UniProtKB-ARBA"/>
</dbReference>
<protein>
    <recommendedName>
        <fullName evidence="3">Small ribosomal subunit protein bS16</fullName>
    </recommendedName>
</protein>
<name>A0A8J6Y4Q2_9BACT</name>
<dbReference type="Proteomes" id="UP000598633">
    <property type="component" value="Unassembled WGS sequence"/>
</dbReference>
<keyword evidence="2 3" id="KW-0687">Ribonucleoprotein</keyword>
<dbReference type="PANTHER" id="PTHR12919:SF20">
    <property type="entry name" value="SMALL RIBOSOMAL SUBUNIT PROTEIN BS16M"/>
    <property type="match status" value="1"/>
</dbReference>
<accession>A0A8J6Y4Q2</accession>
<dbReference type="EMBL" id="JACXWA010000032">
    <property type="protein sequence ID" value="MBD3870127.1"/>
    <property type="molecule type" value="Genomic_DNA"/>
</dbReference>
<dbReference type="AlphaFoldDB" id="A0A8J6Y4Q2"/>
<dbReference type="InterPro" id="IPR023803">
    <property type="entry name" value="Ribosomal_bS16_dom_sf"/>
</dbReference>
<dbReference type="NCBIfam" id="TIGR00002">
    <property type="entry name" value="S16"/>
    <property type="match status" value="1"/>
</dbReference>
<dbReference type="SUPFAM" id="SSF54565">
    <property type="entry name" value="Ribosomal protein S16"/>
    <property type="match status" value="1"/>
</dbReference>
<dbReference type="Gene3D" id="3.30.1320.10">
    <property type="match status" value="1"/>
</dbReference>
<comment type="similarity">
    <text evidence="3">Belongs to the bacterial ribosomal protein bS16 family.</text>
</comment>
<organism evidence="5 6">
    <name type="scientific">Candidatus Sulfomarinibacter kjeldsenii</name>
    <dbReference type="NCBI Taxonomy" id="2885994"/>
    <lineage>
        <taxon>Bacteria</taxon>
        <taxon>Pseudomonadati</taxon>
        <taxon>Acidobacteriota</taxon>
        <taxon>Thermoanaerobaculia</taxon>
        <taxon>Thermoanaerobaculales</taxon>
        <taxon>Candidatus Sulfomarinibacteraceae</taxon>
        <taxon>Candidatus Sulfomarinibacter</taxon>
    </lineage>
</organism>
<evidence type="ECO:0000256" key="2">
    <source>
        <dbReference type="ARBA" id="ARBA00023274"/>
    </source>
</evidence>
<evidence type="ECO:0000313" key="5">
    <source>
        <dbReference type="EMBL" id="MBD3870127.1"/>
    </source>
</evidence>
<proteinExistence type="inferred from homology"/>
<keyword evidence="1 3" id="KW-0689">Ribosomal protein</keyword>
<dbReference type="GO" id="GO:0015935">
    <property type="term" value="C:small ribosomal subunit"/>
    <property type="evidence" value="ECO:0007669"/>
    <property type="project" value="TreeGrafter"/>
</dbReference>
<reference evidence="5 6" key="1">
    <citation type="submission" date="2020-08" db="EMBL/GenBank/DDBJ databases">
        <title>Acidobacteriota in marine sediments use diverse sulfur dissimilation pathways.</title>
        <authorList>
            <person name="Wasmund K."/>
        </authorList>
    </citation>
    <scope>NUCLEOTIDE SEQUENCE [LARGE SCALE GENOMIC DNA]</scope>
    <source>
        <strain evidence="5">MAG AM3-A</strain>
    </source>
</reference>
<evidence type="ECO:0000313" key="6">
    <source>
        <dbReference type="Proteomes" id="UP000598633"/>
    </source>
</evidence>
<dbReference type="PANTHER" id="PTHR12919">
    <property type="entry name" value="30S RIBOSOMAL PROTEIN S16"/>
    <property type="match status" value="1"/>
</dbReference>